<evidence type="ECO:0000313" key="1">
    <source>
        <dbReference type="EMBL" id="KAJ2900472.1"/>
    </source>
</evidence>
<keyword evidence="2" id="KW-1185">Reference proteome</keyword>
<sequence length="142" mass="16351">MSIPPSTTVNLADMTFLPVDSATLNNELLVKTNPYPRFFVLEKDHFVRFSDDDPPVEFSYRSRGVAMTLQWMSPSLAGMVVRHFVEVDKLWRMEQSPVLYFVFGDDADILCPDFLTDGNTIYEYHEYYESTVSVDMAEFAIP</sequence>
<name>A0ACC1M9E0_9FUNG</name>
<accession>A0ACC1M9E0</accession>
<gene>
    <name evidence="1" type="ORF">IWW38_000525</name>
</gene>
<dbReference type="EMBL" id="JANBVB010000005">
    <property type="protein sequence ID" value="KAJ2900472.1"/>
    <property type="molecule type" value="Genomic_DNA"/>
</dbReference>
<protein>
    <submittedName>
        <fullName evidence="1">Uncharacterized protein</fullName>
    </submittedName>
</protein>
<organism evidence="1 2">
    <name type="scientific">Coemansia aciculifera</name>
    <dbReference type="NCBI Taxonomy" id="417176"/>
    <lineage>
        <taxon>Eukaryota</taxon>
        <taxon>Fungi</taxon>
        <taxon>Fungi incertae sedis</taxon>
        <taxon>Zoopagomycota</taxon>
        <taxon>Kickxellomycotina</taxon>
        <taxon>Kickxellomycetes</taxon>
        <taxon>Kickxellales</taxon>
        <taxon>Kickxellaceae</taxon>
        <taxon>Coemansia</taxon>
    </lineage>
</organism>
<evidence type="ECO:0000313" key="2">
    <source>
        <dbReference type="Proteomes" id="UP001139981"/>
    </source>
</evidence>
<proteinExistence type="predicted"/>
<reference evidence="1" key="1">
    <citation type="submission" date="2022-07" db="EMBL/GenBank/DDBJ databases">
        <title>Phylogenomic reconstructions and comparative analyses of Kickxellomycotina fungi.</title>
        <authorList>
            <person name="Reynolds N.K."/>
            <person name="Stajich J.E."/>
            <person name="Barry K."/>
            <person name="Grigoriev I.V."/>
            <person name="Crous P."/>
            <person name="Smith M.E."/>
        </authorList>
    </citation>
    <scope>NUCLEOTIDE SEQUENCE</scope>
    <source>
        <strain evidence="1">CBS 190363</strain>
    </source>
</reference>
<comment type="caution">
    <text evidence="1">The sequence shown here is derived from an EMBL/GenBank/DDBJ whole genome shotgun (WGS) entry which is preliminary data.</text>
</comment>
<dbReference type="Proteomes" id="UP001139981">
    <property type="component" value="Unassembled WGS sequence"/>
</dbReference>